<evidence type="ECO:0000313" key="1">
    <source>
        <dbReference type="EMBL" id="SCZ52943.1"/>
    </source>
</evidence>
<dbReference type="EMBL" id="FMWD01000002">
    <property type="protein sequence ID" value="SCZ52943.1"/>
    <property type="molecule type" value="Genomic_DNA"/>
</dbReference>
<evidence type="ECO:0008006" key="3">
    <source>
        <dbReference type="Google" id="ProtNLM"/>
    </source>
</evidence>
<evidence type="ECO:0000313" key="2">
    <source>
        <dbReference type="Proteomes" id="UP000199648"/>
    </source>
</evidence>
<organism evidence="1 2">
    <name type="scientific">Thiohalomonas denitrificans</name>
    <dbReference type="NCBI Taxonomy" id="415747"/>
    <lineage>
        <taxon>Bacteria</taxon>
        <taxon>Pseudomonadati</taxon>
        <taxon>Pseudomonadota</taxon>
        <taxon>Gammaproteobacteria</taxon>
        <taxon>Thiohalomonadales</taxon>
        <taxon>Thiohalomonadaceae</taxon>
        <taxon>Thiohalomonas</taxon>
    </lineage>
</organism>
<dbReference type="STRING" id="415747.SAMN03097708_00836"/>
<dbReference type="OrthoDB" id="5563041at2"/>
<reference evidence="1 2" key="1">
    <citation type="submission" date="2016-10" db="EMBL/GenBank/DDBJ databases">
        <authorList>
            <person name="de Groot N.N."/>
        </authorList>
    </citation>
    <scope>NUCLEOTIDE SEQUENCE [LARGE SCALE GENOMIC DNA]</scope>
    <source>
        <strain evidence="1 2">HLD2</strain>
    </source>
</reference>
<sequence>MAKAKNWDRLSAATLEPATDGRIFVSGAAGGKLFDLSSVLVCRAGVDTVRQLYRGMLRADVLAELEVSGDNGGEIWEQTAWGPVHVGRAPVGSGYKHKFQSNAEGFTVLIKSHFCVEDAPGPHVKIELSPHFIAQRGVKQIQEQLDLLANYFVGDWKADGVAVHLATDVQGWKPPEDMRQKFVSRARAVQDWSGIGEVEIAGLRDVCVMYGDSDTYLWGKADSLQFTAYRKDKEIVKRDKVDFWHDEWLTHTFGGFDADAPVWRFEARFHHQVVREIGNGMGVELARFDQVAEHLTDFWRYALQLNRLDFTSTFINPFWQLLRDDVEFYHPASRLEIRRTKKTDTEGVGRNYGNILGNLITVGARMGWNLDILWTQVKRLGFFPDIVSFYRSRGRSETELREWMGRGLFERRLLGKAA</sequence>
<keyword evidence="2" id="KW-1185">Reference proteome</keyword>
<proteinExistence type="predicted"/>
<dbReference type="AlphaFoldDB" id="A0A1G5PTT8"/>
<dbReference type="RefSeq" id="WP_139181412.1">
    <property type="nucleotide sequence ID" value="NZ_FMWD01000002.1"/>
</dbReference>
<accession>A0A1G5PTT8</accession>
<name>A0A1G5PTT8_9GAMM</name>
<dbReference type="Proteomes" id="UP000199648">
    <property type="component" value="Unassembled WGS sequence"/>
</dbReference>
<gene>
    <name evidence="1" type="ORF">SAMN03097708_00836</name>
</gene>
<protein>
    <recommendedName>
        <fullName evidence="3">Replication initiation factor</fullName>
    </recommendedName>
</protein>